<evidence type="ECO:0000256" key="1">
    <source>
        <dbReference type="ARBA" id="ARBA00004141"/>
    </source>
</evidence>
<dbReference type="EMBL" id="WFKQ01000002">
    <property type="protein sequence ID" value="MUG32066.1"/>
    <property type="molecule type" value="Genomic_DNA"/>
</dbReference>
<feature type="transmembrane region" description="Helical" evidence="5">
    <location>
        <begin position="21"/>
        <end position="44"/>
    </location>
</feature>
<dbReference type="PROSITE" id="PS00217">
    <property type="entry name" value="SUGAR_TRANSPORT_2"/>
    <property type="match status" value="1"/>
</dbReference>
<evidence type="ECO:0000259" key="6">
    <source>
        <dbReference type="PROSITE" id="PS50850"/>
    </source>
</evidence>
<dbReference type="PANTHER" id="PTHR23508">
    <property type="entry name" value="CARBOXYLIC ACID TRANSPORTER PROTEIN HOMOLOG"/>
    <property type="match status" value="1"/>
</dbReference>
<dbReference type="SUPFAM" id="SSF103473">
    <property type="entry name" value="MFS general substrate transporter"/>
    <property type="match status" value="1"/>
</dbReference>
<evidence type="ECO:0000256" key="3">
    <source>
        <dbReference type="ARBA" id="ARBA00022989"/>
    </source>
</evidence>
<feature type="transmembrane region" description="Helical" evidence="5">
    <location>
        <begin position="144"/>
        <end position="165"/>
    </location>
</feature>
<dbReference type="RefSeq" id="WP_155586962.1">
    <property type="nucleotide sequence ID" value="NZ_WFKQ01000002.1"/>
</dbReference>
<dbReference type="InterPro" id="IPR005829">
    <property type="entry name" value="Sugar_transporter_CS"/>
</dbReference>
<dbReference type="GO" id="GO:0046943">
    <property type="term" value="F:carboxylic acid transmembrane transporter activity"/>
    <property type="evidence" value="ECO:0007669"/>
    <property type="project" value="TreeGrafter"/>
</dbReference>
<feature type="domain" description="Major facilitator superfamily (MFS) profile" evidence="6">
    <location>
        <begin position="22"/>
        <end position="432"/>
    </location>
</feature>
<feature type="transmembrane region" description="Helical" evidence="5">
    <location>
        <begin position="342"/>
        <end position="359"/>
    </location>
</feature>
<feature type="transmembrane region" description="Helical" evidence="5">
    <location>
        <begin position="87"/>
        <end position="107"/>
    </location>
</feature>
<name>A0A844LZG5_9GAMM</name>
<dbReference type="Pfam" id="PF07690">
    <property type="entry name" value="MFS_1"/>
    <property type="match status" value="1"/>
</dbReference>
<evidence type="ECO:0000313" key="7">
    <source>
        <dbReference type="EMBL" id="MUG32066.1"/>
    </source>
</evidence>
<comment type="subcellular location">
    <subcellularLocation>
        <location evidence="1">Membrane</location>
        <topology evidence="1">Multi-pass membrane protein</topology>
    </subcellularLocation>
</comment>
<gene>
    <name evidence="7" type="ORF">GB996_04575</name>
</gene>
<dbReference type="OrthoDB" id="7066727at2"/>
<feature type="transmembrane region" description="Helical" evidence="5">
    <location>
        <begin position="113"/>
        <end position="132"/>
    </location>
</feature>
<evidence type="ECO:0000313" key="8">
    <source>
        <dbReference type="Proteomes" id="UP000442109"/>
    </source>
</evidence>
<comment type="caution">
    <text evidence="7">The sequence shown here is derived from an EMBL/GenBank/DDBJ whole genome shotgun (WGS) entry which is preliminary data.</text>
</comment>
<dbReference type="Proteomes" id="UP000442109">
    <property type="component" value="Unassembled WGS sequence"/>
</dbReference>
<feature type="transmembrane region" description="Helical" evidence="5">
    <location>
        <begin position="380"/>
        <end position="401"/>
    </location>
</feature>
<dbReference type="CDD" id="cd17365">
    <property type="entry name" value="MFS_PcaK_like"/>
    <property type="match status" value="1"/>
</dbReference>
<feature type="transmembrane region" description="Helical" evidence="5">
    <location>
        <begin position="316"/>
        <end position="336"/>
    </location>
</feature>
<evidence type="ECO:0000256" key="4">
    <source>
        <dbReference type="ARBA" id="ARBA00023136"/>
    </source>
</evidence>
<organism evidence="7 8">
    <name type="scientific">Psychrobacter sanguinis</name>
    <dbReference type="NCBI Taxonomy" id="861445"/>
    <lineage>
        <taxon>Bacteria</taxon>
        <taxon>Pseudomonadati</taxon>
        <taxon>Pseudomonadota</taxon>
        <taxon>Gammaproteobacteria</taxon>
        <taxon>Moraxellales</taxon>
        <taxon>Moraxellaceae</taxon>
        <taxon>Psychrobacter</taxon>
    </lineage>
</organism>
<keyword evidence="2 5" id="KW-0812">Transmembrane</keyword>
<feature type="transmembrane region" description="Helical" evidence="5">
    <location>
        <begin position="171"/>
        <end position="195"/>
    </location>
</feature>
<dbReference type="InterPro" id="IPR011701">
    <property type="entry name" value="MFS"/>
</dbReference>
<dbReference type="PROSITE" id="PS50850">
    <property type="entry name" value="MFS"/>
    <property type="match status" value="1"/>
</dbReference>
<reference evidence="7 8" key="1">
    <citation type="journal article" date="2019" name="PLoS ONE">
        <title>Pup mortality in New Zealand sea lions (Phocarctos hookeri) at Enderby Island, Auckland Islands, 2013-18.</title>
        <authorList>
            <person name="Michael S.A."/>
            <person name="Hayman D.T.S."/>
            <person name="Gray R."/>
            <person name="Zhang J."/>
            <person name="Rogers L."/>
            <person name="Roe W.D."/>
        </authorList>
    </citation>
    <scope>NUCLEOTIDE SEQUENCE [LARGE SCALE GENOMIC DNA]</scope>
    <source>
        <strain evidence="7 8">SM868</strain>
    </source>
</reference>
<keyword evidence="4 5" id="KW-0472">Membrane</keyword>
<dbReference type="AlphaFoldDB" id="A0A844LZG5"/>
<evidence type="ECO:0000256" key="2">
    <source>
        <dbReference type="ARBA" id="ARBA00022692"/>
    </source>
</evidence>
<keyword evidence="8" id="KW-1185">Reference proteome</keyword>
<feature type="transmembrane region" description="Helical" evidence="5">
    <location>
        <begin position="253"/>
        <end position="276"/>
    </location>
</feature>
<accession>A0A844LZG5</accession>
<protein>
    <submittedName>
        <fullName evidence="7">MFS transporter</fullName>
    </submittedName>
</protein>
<evidence type="ECO:0000256" key="5">
    <source>
        <dbReference type="SAM" id="Phobius"/>
    </source>
</evidence>
<feature type="transmembrane region" description="Helical" evidence="5">
    <location>
        <begin position="288"/>
        <end position="309"/>
    </location>
</feature>
<keyword evidence="3 5" id="KW-1133">Transmembrane helix</keyword>
<feature type="transmembrane region" description="Helical" evidence="5">
    <location>
        <begin position="407"/>
        <end position="427"/>
    </location>
</feature>
<dbReference type="PANTHER" id="PTHR23508:SF10">
    <property type="entry name" value="CARBOXYLIC ACID TRANSPORTER PROTEIN HOMOLOG"/>
    <property type="match status" value="1"/>
</dbReference>
<feature type="transmembrane region" description="Helical" evidence="5">
    <location>
        <begin position="56"/>
        <end position="75"/>
    </location>
</feature>
<dbReference type="PROSITE" id="PS00216">
    <property type="entry name" value="SUGAR_TRANSPORT_1"/>
    <property type="match status" value="1"/>
</dbReference>
<dbReference type="InterPro" id="IPR036259">
    <property type="entry name" value="MFS_trans_sf"/>
</dbReference>
<proteinExistence type="predicted"/>
<dbReference type="Gene3D" id="1.20.1250.20">
    <property type="entry name" value="MFS general substrate transporter like domains"/>
    <property type="match status" value="1"/>
</dbReference>
<sequence>MKSIVLKDFIDSRALGNRQKSIIALCMALMILDGYDIQAMAYAAPLIISDWQIDKTMLGVVFSSSLVGLFFGSLLISNLSDRFGRRIILLISTLLFSIFMLVTPMAHNLEQLAILRFVTGIFLGGIMPNAMAYCAEIVPSKYRVFTMIMISSGFTIGAMLGGFVATWLKAYGWQAIFYFGGIVPLILFVIMFMALPESLQFLASKPNNESKIKSILQRFYPSATISNDTTIILPKNETVKASPIELFKENRSFFTITIWIASMMNLMSLYFLSSWLPTLGMEAGLTTTQALMIGSTLQFGGTVGSLLMGTRINKLGFYKVLIPIFIVAALSVAMIGFSAGSIVVLFIVVFIAGFTVVGGQPTLNALSAERYPTLLRTTGVGWSLGIGRIGSMIGPVIGGLLSKSLTLSTLFLFAAVPSIVVVIMMIMQAKHPGSKSEL</sequence>
<dbReference type="GO" id="GO:0005886">
    <property type="term" value="C:plasma membrane"/>
    <property type="evidence" value="ECO:0007669"/>
    <property type="project" value="TreeGrafter"/>
</dbReference>
<dbReference type="InterPro" id="IPR020846">
    <property type="entry name" value="MFS_dom"/>
</dbReference>